<reference evidence="1 2" key="1">
    <citation type="journal article" date="2018" name="Mol. Plant">
        <title>The genome of Artemisia annua provides insight into the evolution of Asteraceae family and artemisinin biosynthesis.</title>
        <authorList>
            <person name="Shen Q."/>
            <person name="Zhang L."/>
            <person name="Liao Z."/>
            <person name="Wang S."/>
            <person name="Yan T."/>
            <person name="Shi P."/>
            <person name="Liu M."/>
            <person name="Fu X."/>
            <person name="Pan Q."/>
            <person name="Wang Y."/>
            <person name="Lv Z."/>
            <person name="Lu X."/>
            <person name="Zhang F."/>
            <person name="Jiang W."/>
            <person name="Ma Y."/>
            <person name="Chen M."/>
            <person name="Hao X."/>
            <person name="Li L."/>
            <person name="Tang Y."/>
            <person name="Lv G."/>
            <person name="Zhou Y."/>
            <person name="Sun X."/>
            <person name="Brodelius P.E."/>
            <person name="Rose J.K.C."/>
            <person name="Tang K."/>
        </authorList>
    </citation>
    <scope>NUCLEOTIDE SEQUENCE [LARGE SCALE GENOMIC DNA]</scope>
    <source>
        <strain evidence="2">cv. Huhao1</strain>
        <tissue evidence="1">Leaf</tissue>
    </source>
</reference>
<dbReference type="EMBL" id="PKPP01020791">
    <property type="protein sequence ID" value="PWA35054.1"/>
    <property type="molecule type" value="Genomic_DNA"/>
</dbReference>
<protein>
    <submittedName>
        <fullName evidence="1">Uncharacterized protein</fullName>
    </submittedName>
</protein>
<proteinExistence type="predicted"/>
<dbReference type="Proteomes" id="UP000245207">
    <property type="component" value="Unassembled WGS sequence"/>
</dbReference>
<organism evidence="1 2">
    <name type="scientific">Artemisia annua</name>
    <name type="common">Sweet wormwood</name>
    <dbReference type="NCBI Taxonomy" id="35608"/>
    <lineage>
        <taxon>Eukaryota</taxon>
        <taxon>Viridiplantae</taxon>
        <taxon>Streptophyta</taxon>
        <taxon>Embryophyta</taxon>
        <taxon>Tracheophyta</taxon>
        <taxon>Spermatophyta</taxon>
        <taxon>Magnoliopsida</taxon>
        <taxon>eudicotyledons</taxon>
        <taxon>Gunneridae</taxon>
        <taxon>Pentapetalae</taxon>
        <taxon>asterids</taxon>
        <taxon>campanulids</taxon>
        <taxon>Asterales</taxon>
        <taxon>Asteraceae</taxon>
        <taxon>Asteroideae</taxon>
        <taxon>Anthemideae</taxon>
        <taxon>Artemisiinae</taxon>
        <taxon>Artemisia</taxon>
    </lineage>
</organism>
<evidence type="ECO:0000313" key="1">
    <source>
        <dbReference type="EMBL" id="PWA35054.1"/>
    </source>
</evidence>
<evidence type="ECO:0000313" key="2">
    <source>
        <dbReference type="Proteomes" id="UP000245207"/>
    </source>
</evidence>
<name>A0A2U1KE55_ARTAN</name>
<keyword evidence="2" id="KW-1185">Reference proteome</keyword>
<comment type="caution">
    <text evidence="1">The sequence shown here is derived from an EMBL/GenBank/DDBJ whole genome shotgun (WGS) entry which is preliminary data.</text>
</comment>
<accession>A0A2U1KE55</accession>
<sequence>MNANGRMQDTQSLLMMEGPKMTNISISWNFKIKTNKGIEGTAEQSILETVTDALDLTIDLEAIFQI</sequence>
<dbReference type="AlphaFoldDB" id="A0A2U1KE55"/>
<gene>
    <name evidence="1" type="ORF">CTI12_AA613110</name>
</gene>